<organism evidence="2 3">
    <name type="scientific">Rotaria sordida</name>
    <dbReference type="NCBI Taxonomy" id="392033"/>
    <lineage>
        <taxon>Eukaryota</taxon>
        <taxon>Metazoa</taxon>
        <taxon>Spiralia</taxon>
        <taxon>Gnathifera</taxon>
        <taxon>Rotifera</taxon>
        <taxon>Eurotatoria</taxon>
        <taxon>Bdelloidea</taxon>
        <taxon>Philodinida</taxon>
        <taxon>Philodinidae</taxon>
        <taxon>Rotaria</taxon>
    </lineage>
</organism>
<sequence>MNRERQKASSKESNIISMDIDNNADENSNEENDHEEIELDLEALEDFQDIEAAVEETTVIINTFASAKTALETSTT</sequence>
<comment type="caution">
    <text evidence="2">The sequence shown here is derived from an EMBL/GenBank/DDBJ whole genome shotgun (WGS) entry which is preliminary data.</text>
</comment>
<dbReference type="AlphaFoldDB" id="A0A814E9X8"/>
<evidence type="ECO:0000256" key="1">
    <source>
        <dbReference type="SAM" id="MobiDB-lite"/>
    </source>
</evidence>
<feature type="compositionally biased region" description="Basic and acidic residues" evidence="1">
    <location>
        <begin position="1"/>
        <end position="10"/>
    </location>
</feature>
<accession>A0A814E9X8</accession>
<feature type="compositionally biased region" description="Acidic residues" evidence="1">
    <location>
        <begin position="22"/>
        <end position="35"/>
    </location>
</feature>
<feature type="region of interest" description="Disordered" evidence="1">
    <location>
        <begin position="1"/>
        <end position="35"/>
    </location>
</feature>
<reference evidence="2" key="1">
    <citation type="submission" date="2021-02" db="EMBL/GenBank/DDBJ databases">
        <authorList>
            <person name="Nowell W R."/>
        </authorList>
    </citation>
    <scope>NUCLEOTIDE SEQUENCE</scope>
</reference>
<evidence type="ECO:0000313" key="2">
    <source>
        <dbReference type="EMBL" id="CAF0968041.1"/>
    </source>
</evidence>
<proteinExistence type="predicted"/>
<dbReference type="Proteomes" id="UP000663889">
    <property type="component" value="Unassembled WGS sequence"/>
</dbReference>
<gene>
    <name evidence="2" type="ORF">SEV965_LOCUS9094</name>
</gene>
<dbReference type="EMBL" id="CAJNOU010000348">
    <property type="protein sequence ID" value="CAF0968041.1"/>
    <property type="molecule type" value="Genomic_DNA"/>
</dbReference>
<evidence type="ECO:0000313" key="3">
    <source>
        <dbReference type="Proteomes" id="UP000663889"/>
    </source>
</evidence>
<name>A0A814E9X8_9BILA</name>
<protein>
    <submittedName>
        <fullName evidence="2">Uncharacterized protein</fullName>
    </submittedName>
</protein>